<comment type="caution">
    <text evidence="3">The sequence shown here is derived from an EMBL/GenBank/DDBJ whole genome shotgun (WGS) entry which is preliminary data.</text>
</comment>
<protein>
    <submittedName>
        <fullName evidence="3">Uncharacterized protein</fullName>
    </submittedName>
</protein>
<dbReference type="Proteomes" id="UP001197093">
    <property type="component" value="Unassembled WGS sequence"/>
</dbReference>
<proteinExistence type="predicted"/>
<sequence length="142" mass="15228">MAEGADDTTFEEQESPPPQPAGTALEKLANSVNSVFIGGGEDQNDASHPEYEGESSLFAQAVYATEFLQCSLSCDPSSRAASEMNSVLNALRNAVDAQKQRTDTLQNLYPNARQLPPGANLRDLPLPDTNKVLACLRMAEGK</sequence>
<evidence type="ECO:0000256" key="1">
    <source>
        <dbReference type="SAM" id="Coils"/>
    </source>
</evidence>
<feature type="compositionally biased region" description="Acidic residues" evidence="2">
    <location>
        <begin position="1"/>
        <end position="14"/>
    </location>
</feature>
<keyword evidence="4" id="KW-1185">Reference proteome</keyword>
<accession>A0AAD4ES00</accession>
<keyword evidence="1" id="KW-0175">Coiled coil</keyword>
<organism evidence="3 4">
    <name type="scientific">Staphylotrichum longicolle</name>
    <dbReference type="NCBI Taxonomy" id="669026"/>
    <lineage>
        <taxon>Eukaryota</taxon>
        <taxon>Fungi</taxon>
        <taxon>Dikarya</taxon>
        <taxon>Ascomycota</taxon>
        <taxon>Pezizomycotina</taxon>
        <taxon>Sordariomycetes</taxon>
        <taxon>Sordariomycetidae</taxon>
        <taxon>Sordariales</taxon>
        <taxon>Chaetomiaceae</taxon>
        <taxon>Staphylotrichum</taxon>
    </lineage>
</organism>
<dbReference type="AlphaFoldDB" id="A0AAD4ES00"/>
<feature type="coiled-coil region" evidence="1">
    <location>
        <begin position="81"/>
        <end position="108"/>
    </location>
</feature>
<reference evidence="3" key="1">
    <citation type="submission" date="2023-02" db="EMBL/GenBank/DDBJ databases">
        <authorList>
            <person name="Palmer J.M."/>
        </authorList>
    </citation>
    <scope>NUCLEOTIDE SEQUENCE</scope>
    <source>
        <strain evidence="3">FW57</strain>
    </source>
</reference>
<evidence type="ECO:0000313" key="3">
    <source>
        <dbReference type="EMBL" id="KAG7286285.1"/>
    </source>
</evidence>
<evidence type="ECO:0000256" key="2">
    <source>
        <dbReference type="SAM" id="MobiDB-lite"/>
    </source>
</evidence>
<dbReference type="EMBL" id="JAHCVI010000004">
    <property type="protein sequence ID" value="KAG7286285.1"/>
    <property type="molecule type" value="Genomic_DNA"/>
</dbReference>
<evidence type="ECO:0000313" key="4">
    <source>
        <dbReference type="Proteomes" id="UP001197093"/>
    </source>
</evidence>
<feature type="region of interest" description="Disordered" evidence="2">
    <location>
        <begin position="1"/>
        <end position="24"/>
    </location>
</feature>
<gene>
    <name evidence="3" type="ORF">NEMBOFW57_008593</name>
</gene>
<name>A0AAD4ES00_9PEZI</name>